<reference evidence="1" key="2">
    <citation type="submission" date="2021-04" db="EMBL/GenBank/DDBJ databases">
        <authorList>
            <person name="Gilroy R."/>
        </authorList>
    </citation>
    <scope>NUCLEOTIDE SEQUENCE</scope>
    <source>
        <strain evidence="1">5134</strain>
    </source>
</reference>
<comment type="caution">
    <text evidence="1">The sequence shown here is derived from an EMBL/GenBank/DDBJ whole genome shotgun (WGS) entry which is preliminary data.</text>
</comment>
<dbReference type="SUPFAM" id="SSF82784">
    <property type="entry name" value="OsmC-like"/>
    <property type="match status" value="1"/>
</dbReference>
<dbReference type="InterPro" id="IPR015946">
    <property type="entry name" value="KH_dom-like_a/b"/>
</dbReference>
<sequence length="127" mass="13743">MNHAGRFESRGSADCGSMNPKELLLCAAAKCAGLTAAAIMKRERMTPKSFEISVAGELSTETLQAESVFTCFHVVYNVECCSEEECAKAGRALELTHDKYCGLIQMLSRIAPVTRQIAVVNTQPVKA</sequence>
<dbReference type="EMBL" id="DXDA01000038">
    <property type="protein sequence ID" value="HIY68709.1"/>
    <property type="molecule type" value="Genomic_DNA"/>
</dbReference>
<dbReference type="PANTHER" id="PTHR34352:SF1">
    <property type="entry name" value="PROTEIN YHFA"/>
    <property type="match status" value="1"/>
</dbReference>
<dbReference type="Proteomes" id="UP000886844">
    <property type="component" value="Unassembled WGS sequence"/>
</dbReference>
<dbReference type="Gene3D" id="3.30.300.20">
    <property type="match status" value="1"/>
</dbReference>
<dbReference type="InterPro" id="IPR036102">
    <property type="entry name" value="OsmC/Ohrsf"/>
</dbReference>
<proteinExistence type="predicted"/>
<accession>A0A9D1YZD8</accession>
<gene>
    <name evidence="1" type="ORF">H9828_04770</name>
</gene>
<protein>
    <submittedName>
        <fullName evidence="1">OsmC family protein</fullName>
    </submittedName>
</protein>
<name>A0A9D1YZD8_9BACT</name>
<dbReference type="PANTHER" id="PTHR34352">
    <property type="entry name" value="PROTEIN YHFA"/>
    <property type="match status" value="1"/>
</dbReference>
<dbReference type="AlphaFoldDB" id="A0A9D1YZD8"/>
<dbReference type="InterPro" id="IPR003718">
    <property type="entry name" value="OsmC/Ohr_fam"/>
</dbReference>
<dbReference type="Pfam" id="PF02566">
    <property type="entry name" value="OsmC"/>
    <property type="match status" value="1"/>
</dbReference>
<evidence type="ECO:0000313" key="1">
    <source>
        <dbReference type="EMBL" id="HIY68709.1"/>
    </source>
</evidence>
<evidence type="ECO:0000313" key="2">
    <source>
        <dbReference type="Proteomes" id="UP000886844"/>
    </source>
</evidence>
<reference evidence="1" key="1">
    <citation type="journal article" date="2021" name="PeerJ">
        <title>Extensive microbial diversity within the chicken gut microbiome revealed by metagenomics and culture.</title>
        <authorList>
            <person name="Gilroy R."/>
            <person name="Ravi A."/>
            <person name="Getino M."/>
            <person name="Pursley I."/>
            <person name="Horton D.L."/>
            <person name="Alikhan N.F."/>
            <person name="Baker D."/>
            <person name="Gharbi K."/>
            <person name="Hall N."/>
            <person name="Watson M."/>
            <person name="Adriaenssens E.M."/>
            <person name="Foster-Nyarko E."/>
            <person name="Jarju S."/>
            <person name="Secka A."/>
            <person name="Antonio M."/>
            <person name="Oren A."/>
            <person name="Chaudhuri R.R."/>
            <person name="La Ragione R."/>
            <person name="Hildebrand F."/>
            <person name="Pallen M.J."/>
        </authorList>
    </citation>
    <scope>NUCLEOTIDE SEQUENCE</scope>
    <source>
        <strain evidence="1">5134</strain>
    </source>
</reference>
<organism evidence="1 2">
    <name type="scientific">Candidatus Alistipes intestinigallinarum</name>
    <dbReference type="NCBI Taxonomy" id="2838440"/>
    <lineage>
        <taxon>Bacteria</taxon>
        <taxon>Pseudomonadati</taxon>
        <taxon>Bacteroidota</taxon>
        <taxon>Bacteroidia</taxon>
        <taxon>Bacteroidales</taxon>
        <taxon>Rikenellaceae</taxon>
        <taxon>Alistipes</taxon>
    </lineage>
</organism>